<feature type="region of interest" description="Disordered" evidence="2">
    <location>
        <begin position="22"/>
        <end position="89"/>
    </location>
</feature>
<evidence type="ECO:0000313" key="4">
    <source>
        <dbReference type="EMBL" id="MCJ8148186.1"/>
    </source>
</evidence>
<name>A0ABT0CHU2_9HYPH</name>
<feature type="compositionally biased region" description="Polar residues" evidence="2">
    <location>
        <begin position="80"/>
        <end position="89"/>
    </location>
</feature>
<organism evidence="4 5">
    <name type="scientific">Shinella sedimenti</name>
    <dbReference type="NCBI Taxonomy" id="2919913"/>
    <lineage>
        <taxon>Bacteria</taxon>
        <taxon>Pseudomonadati</taxon>
        <taxon>Pseudomonadota</taxon>
        <taxon>Alphaproteobacteria</taxon>
        <taxon>Hyphomicrobiales</taxon>
        <taxon>Rhizobiaceae</taxon>
        <taxon>Shinella</taxon>
    </lineage>
</organism>
<dbReference type="InterPro" id="IPR027417">
    <property type="entry name" value="P-loop_NTPase"/>
</dbReference>
<dbReference type="Gene3D" id="3.40.50.300">
    <property type="entry name" value="P-loop containing nucleotide triphosphate hydrolases"/>
    <property type="match status" value="1"/>
</dbReference>
<dbReference type="EMBL" id="JAKVIN010000001">
    <property type="protein sequence ID" value="MCJ8148186.1"/>
    <property type="molecule type" value="Genomic_DNA"/>
</dbReference>
<dbReference type="Pfam" id="PF03237">
    <property type="entry name" value="Terminase_6N"/>
    <property type="match status" value="1"/>
</dbReference>
<evidence type="ECO:0000259" key="3">
    <source>
        <dbReference type="Pfam" id="PF17289"/>
    </source>
</evidence>
<evidence type="ECO:0000256" key="2">
    <source>
        <dbReference type="SAM" id="MobiDB-lite"/>
    </source>
</evidence>
<keyword evidence="1" id="KW-1188">Viral release from host cell</keyword>
<evidence type="ECO:0000313" key="5">
    <source>
        <dbReference type="Proteomes" id="UP001201844"/>
    </source>
</evidence>
<accession>A0ABT0CHU2</accession>
<dbReference type="Gene3D" id="3.30.420.240">
    <property type="match status" value="1"/>
</dbReference>
<sequence length="503" mass="54004">MIEENRGLAALRNGADTLEAGLARRGADGEDCPSSPCRDPLPAGGEKGLEGVFHSPATTAGEESPASLPSPCLREDDPDSGTTGASEALSSATKRIVLTNRRQIGHWHCKARLAQMPPKGDWRVWLLMGGRGSGKTRAGAEWVQEIALKLAGIRIALVAETLGDAREVMIDGVSGICRIAGRGRPEFEASRRRLVWPNGSIGQIFSSEDPESLRGPQFHFAWCDELGKWKHAQETWDMLQFGLRLGEDPRVLVTTTPRPVPLLRALASDPATAVRRIRTDDNIDNLSPGFLRAMADRYGGTRLGRQELDGELIADREDALWSRPRLEAIRLRSPGPLSRIVVAVDPPATASAASVCGIVVAGLDQTGRAVVLADCSVTGASPAGWAGAVVRAFRRFDADRVVAEVNQGGDMVTAMLRSVDADLPVSTVRATRGKYLRAEPVAALYEQGRVAHAAAFAELEDQMCDFGPDGLSSGRSPDRLDALVWALTALVLDRQGEPRVRGI</sequence>
<dbReference type="Pfam" id="PF17289">
    <property type="entry name" value="Terminase_6C"/>
    <property type="match status" value="1"/>
</dbReference>
<feature type="domain" description="Terminase large subunit gp17-like C-terminal" evidence="3">
    <location>
        <begin position="343"/>
        <end position="488"/>
    </location>
</feature>
<proteinExistence type="predicted"/>
<dbReference type="RefSeq" id="WP_241597849.1">
    <property type="nucleotide sequence ID" value="NZ_JAKVIN010000001.1"/>
</dbReference>
<reference evidence="4 5" key="1">
    <citation type="submission" date="2022-02" db="EMBL/GenBank/DDBJ databases">
        <title>Shinella B3.7 sp. nov., isolated from Sediment (Zhairuo Island).</title>
        <authorList>
            <person name="Chen G."/>
        </authorList>
    </citation>
    <scope>NUCLEOTIDE SEQUENCE [LARGE SCALE GENOMIC DNA]</scope>
    <source>
        <strain evidence="4 5">B3.7</strain>
    </source>
</reference>
<gene>
    <name evidence="4" type="ORF">MKI86_03460</name>
</gene>
<comment type="caution">
    <text evidence="4">The sequence shown here is derived from an EMBL/GenBank/DDBJ whole genome shotgun (WGS) entry which is preliminary data.</text>
</comment>
<dbReference type="InterPro" id="IPR035421">
    <property type="entry name" value="Terminase_6C"/>
</dbReference>
<dbReference type="Proteomes" id="UP001201844">
    <property type="component" value="Unassembled WGS sequence"/>
</dbReference>
<protein>
    <submittedName>
        <fullName evidence="4">Terminase family protein</fullName>
    </submittedName>
</protein>
<keyword evidence="5" id="KW-1185">Reference proteome</keyword>
<evidence type="ECO:0000256" key="1">
    <source>
        <dbReference type="ARBA" id="ARBA00022612"/>
    </source>
</evidence>